<evidence type="ECO:0000256" key="4">
    <source>
        <dbReference type="ARBA" id="ARBA00022827"/>
    </source>
</evidence>
<sequence>MTRPVDETAFSTDVFGRFLCRTWNEAIGGGDPFDVVVLGAGTYGAYCAAELVKAGRRVLLLDAGPVVLPEHIQNIGDLDLHIPRPDREPSGVWRVPWRGNEKSPGLAYCAGGRSIFFGGWLARLTAEDLSEWPKEVAADLEAGYPLLERATGVEPAWDLVDGRLHKTLLAMVRTAAGQTPNLDAHTVQTAPLAVQAAPPESGLLSFDKFSTVPVLAAAVRAYGKMLLNFVPRATVLRLWHGGGVVRAIDVALPSRRERLHIPPSCRVVLALGAVESTRLALNSFPTPLMGRNLMIHVRSDLITRVHRSALPGLAEPHIDVATILARGRADSGRFHLQITASTGSGSRIDEPLFQMVPDLDQLERIREQVDPDWVTVVVRTVGETHGDREAPAGSPGGNWITVDPAWPDEFGVPTAYVNLRLRPEDLRTWDAMDTAAVGLLRALVPDPEKIRYWYDGRWRRTPFPVGAGGLLEWRNWLGYTHHEAGLMWMGEDPATSVTDSVGRFHHLRNAYACDGSIFPTVGSVGPVLTGLTLARRLATRL</sequence>
<dbReference type="GO" id="GO:0016614">
    <property type="term" value="F:oxidoreductase activity, acting on CH-OH group of donors"/>
    <property type="evidence" value="ECO:0007669"/>
    <property type="project" value="InterPro"/>
</dbReference>
<evidence type="ECO:0000313" key="7">
    <source>
        <dbReference type="EMBL" id="GIE40853.1"/>
    </source>
</evidence>
<dbReference type="RefSeq" id="WP_188125704.1">
    <property type="nucleotide sequence ID" value="NZ_BOMP01000055.1"/>
</dbReference>
<comment type="similarity">
    <text evidence="2">Belongs to the GMC oxidoreductase family.</text>
</comment>
<reference evidence="8 9" key="1">
    <citation type="submission" date="2020-08" db="EMBL/GenBank/DDBJ databases">
        <title>Sequencing the genomes of 1000 actinobacteria strains.</title>
        <authorList>
            <person name="Klenk H.-P."/>
        </authorList>
    </citation>
    <scope>NUCLEOTIDE SEQUENCE [LARGE SCALE GENOMIC DNA]</scope>
    <source>
        <strain evidence="8 9">DSM 43150</strain>
    </source>
</reference>
<accession>A0A7W7HP22</accession>
<dbReference type="InterPro" id="IPR007867">
    <property type="entry name" value="GMC_OxRtase_C"/>
</dbReference>
<dbReference type="Proteomes" id="UP000590511">
    <property type="component" value="Unassembled WGS sequence"/>
</dbReference>
<dbReference type="PANTHER" id="PTHR42784:SF1">
    <property type="entry name" value="PYRANOSE 2-OXIDASE"/>
    <property type="match status" value="1"/>
</dbReference>
<keyword evidence="4" id="KW-0274">FAD</keyword>
<dbReference type="SUPFAM" id="SSF51905">
    <property type="entry name" value="FAD/NAD(P)-binding domain"/>
    <property type="match status" value="1"/>
</dbReference>
<dbReference type="InterPro" id="IPR036188">
    <property type="entry name" value="FAD/NAD-bd_sf"/>
</dbReference>
<comment type="cofactor">
    <cofactor evidence="1">
        <name>FAD</name>
        <dbReference type="ChEBI" id="CHEBI:57692"/>
    </cofactor>
</comment>
<keyword evidence="10" id="KW-1185">Reference proteome</keyword>
<evidence type="ECO:0000259" key="6">
    <source>
        <dbReference type="Pfam" id="PF05199"/>
    </source>
</evidence>
<name>A0A7W7HP22_9ACTN</name>
<gene>
    <name evidence="7" type="ORF">Alo02nite_37510</name>
    <name evidence="8" type="ORF">BJ964_008252</name>
</gene>
<dbReference type="Proteomes" id="UP000631312">
    <property type="component" value="Unassembled WGS sequence"/>
</dbReference>
<evidence type="ECO:0000313" key="8">
    <source>
        <dbReference type="EMBL" id="MBB4754091.1"/>
    </source>
</evidence>
<evidence type="ECO:0000256" key="5">
    <source>
        <dbReference type="ARBA" id="ARBA00023002"/>
    </source>
</evidence>
<organism evidence="8 9">
    <name type="scientific">Actinoplanes lobatus</name>
    <dbReference type="NCBI Taxonomy" id="113568"/>
    <lineage>
        <taxon>Bacteria</taxon>
        <taxon>Bacillati</taxon>
        <taxon>Actinomycetota</taxon>
        <taxon>Actinomycetes</taxon>
        <taxon>Micromonosporales</taxon>
        <taxon>Micromonosporaceae</taxon>
        <taxon>Actinoplanes</taxon>
    </lineage>
</organism>
<dbReference type="Gene3D" id="3.50.50.60">
    <property type="entry name" value="FAD/NAD(P)-binding domain"/>
    <property type="match status" value="2"/>
</dbReference>
<dbReference type="AlphaFoldDB" id="A0A7W7HP22"/>
<reference evidence="7 10" key="2">
    <citation type="submission" date="2021-01" db="EMBL/GenBank/DDBJ databases">
        <title>Whole genome shotgun sequence of Actinoplanes lobatus NBRC 12513.</title>
        <authorList>
            <person name="Komaki H."/>
            <person name="Tamura T."/>
        </authorList>
    </citation>
    <scope>NUCLEOTIDE SEQUENCE [LARGE SCALE GENOMIC DNA]</scope>
    <source>
        <strain evidence="7 10">NBRC 12513</strain>
    </source>
</reference>
<proteinExistence type="inferred from homology"/>
<protein>
    <submittedName>
        <fullName evidence="8">Choline dehydrogenase-like flavoprotein</fullName>
    </submittedName>
</protein>
<dbReference type="EMBL" id="JACHNC010000001">
    <property type="protein sequence ID" value="MBB4754091.1"/>
    <property type="molecule type" value="Genomic_DNA"/>
</dbReference>
<feature type="domain" description="Glucose-methanol-choline oxidoreductase C-terminal" evidence="6">
    <location>
        <begin position="402"/>
        <end position="534"/>
    </location>
</feature>
<evidence type="ECO:0000313" key="10">
    <source>
        <dbReference type="Proteomes" id="UP000631312"/>
    </source>
</evidence>
<evidence type="ECO:0000256" key="1">
    <source>
        <dbReference type="ARBA" id="ARBA00001974"/>
    </source>
</evidence>
<keyword evidence="3" id="KW-0285">Flavoprotein</keyword>
<dbReference type="Pfam" id="PF05199">
    <property type="entry name" value="GMC_oxred_C"/>
    <property type="match status" value="1"/>
</dbReference>
<comment type="caution">
    <text evidence="8">The sequence shown here is derived from an EMBL/GenBank/DDBJ whole genome shotgun (WGS) entry which is preliminary data.</text>
</comment>
<evidence type="ECO:0000256" key="3">
    <source>
        <dbReference type="ARBA" id="ARBA00022630"/>
    </source>
</evidence>
<dbReference type="PANTHER" id="PTHR42784">
    <property type="entry name" value="PYRANOSE 2-OXIDASE"/>
    <property type="match status" value="1"/>
</dbReference>
<evidence type="ECO:0000313" key="9">
    <source>
        <dbReference type="Proteomes" id="UP000590511"/>
    </source>
</evidence>
<dbReference type="EMBL" id="BOMP01000055">
    <property type="protein sequence ID" value="GIE40853.1"/>
    <property type="molecule type" value="Genomic_DNA"/>
</dbReference>
<keyword evidence="5" id="KW-0560">Oxidoreductase</keyword>
<evidence type="ECO:0000256" key="2">
    <source>
        <dbReference type="ARBA" id="ARBA00010790"/>
    </source>
</evidence>
<dbReference type="InterPro" id="IPR051473">
    <property type="entry name" value="P2Ox-like"/>
</dbReference>